<gene>
    <name evidence="2" type="ORF">Tci_055842</name>
</gene>
<feature type="compositionally biased region" description="Basic residues" evidence="1">
    <location>
        <begin position="135"/>
        <end position="148"/>
    </location>
</feature>
<evidence type="ECO:0000313" key="2">
    <source>
        <dbReference type="EMBL" id="GEU83864.1"/>
    </source>
</evidence>
<feature type="region of interest" description="Disordered" evidence="1">
    <location>
        <begin position="121"/>
        <end position="219"/>
    </location>
</feature>
<sequence length="286" mass="32037">MEDNLGEPQVHVPNVLPTHPTFMLDSDFIPSDNSLPESEIFYFNIEEKNSGSTTIHVGISLPDLECFYFKSEPDLGELISIVGSGIRENVLSATNVNLSPEEDHSSLLAYVVLDIQKKDKNEAKTDKTRHEMEKRKKSKSTKSKPTKVKVKDGAETKEMLNGLTRTHLIGRTRKDYGMRRGRHSTSSSSVFGQPSSSHLNDDDDDGNDEGTSCVSTSSTTHFVNSLPNEVPRVFENPPNINPNMESFYSRQTKILNRQLQLRDEQRGGTRSIGKGIRNLLMGKKKK</sequence>
<feature type="compositionally biased region" description="Basic and acidic residues" evidence="1">
    <location>
        <begin position="121"/>
        <end position="134"/>
    </location>
</feature>
<protein>
    <submittedName>
        <fullName evidence="2">Uncharacterized protein</fullName>
    </submittedName>
</protein>
<proteinExistence type="predicted"/>
<organism evidence="2">
    <name type="scientific">Tanacetum cinerariifolium</name>
    <name type="common">Dalmatian daisy</name>
    <name type="synonym">Chrysanthemum cinerariifolium</name>
    <dbReference type="NCBI Taxonomy" id="118510"/>
    <lineage>
        <taxon>Eukaryota</taxon>
        <taxon>Viridiplantae</taxon>
        <taxon>Streptophyta</taxon>
        <taxon>Embryophyta</taxon>
        <taxon>Tracheophyta</taxon>
        <taxon>Spermatophyta</taxon>
        <taxon>Magnoliopsida</taxon>
        <taxon>eudicotyledons</taxon>
        <taxon>Gunneridae</taxon>
        <taxon>Pentapetalae</taxon>
        <taxon>asterids</taxon>
        <taxon>campanulids</taxon>
        <taxon>Asterales</taxon>
        <taxon>Asteraceae</taxon>
        <taxon>Asteroideae</taxon>
        <taxon>Anthemideae</taxon>
        <taxon>Anthemidinae</taxon>
        <taxon>Tanacetum</taxon>
    </lineage>
</organism>
<dbReference type="AlphaFoldDB" id="A0A6L2NH61"/>
<feature type="compositionally biased region" description="Basic and acidic residues" evidence="1">
    <location>
        <begin position="149"/>
        <end position="158"/>
    </location>
</feature>
<comment type="caution">
    <text evidence="2">The sequence shown here is derived from an EMBL/GenBank/DDBJ whole genome shotgun (WGS) entry which is preliminary data.</text>
</comment>
<feature type="compositionally biased region" description="Polar residues" evidence="1">
    <location>
        <begin position="209"/>
        <end position="219"/>
    </location>
</feature>
<name>A0A6L2NH61_TANCI</name>
<dbReference type="EMBL" id="BKCJ010008766">
    <property type="protein sequence ID" value="GEU83864.1"/>
    <property type="molecule type" value="Genomic_DNA"/>
</dbReference>
<evidence type="ECO:0000256" key="1">
    <source>
        <dbReference type="SAM" id="MobiDB-lite"/>
    </source>
</evidence>
<feature type="compositionally biased region" description="Low complexity" evidence="1">
    <location>
        <begin position="184"/>
        <end position="197"/>
    </location>
</feature>
<accession>A0A6L2NH61</accession>
<reference evidence="2" key="1">
    <citation type="journal article" date="2019" name="Sci. Rep.">
        <title>Draft genome of Tanacetum cinerariifolium, the natural source of mosquito coil.</title>
        <authorList>
            <person name="Yamashiro T."/>
            <person name="Shiraishi A."/>
            <person name="Satake H."/>
            <person name="Nakayama K."/>
        </authorList>
    </citation>
    <scope>NUCLEOTIDE SEQUENCE</scope>
</reference>